<dbReference type="InterPro" id="IPR057670">
    <property type="entry name" value="SH3_retrovirus"/>
</dbReference>
<evidence type="ECO:0000259" key="2">
    <source>
        <dbReference type="Pfam" id="PF25597"/>
    </source>
</evidence>
<comment type="caution">
    <text evidence="3">The sequence shown here is derived from an EMBL/GenBank/DDBJ whole genome shotgun (WGS) entry which is preliminary data.</text>
</comment>
<feature type="region of interest" description="Disordered" evidence="1">
    <location>
        <begin position="128"/>
        <end position="156"/>
    </location>
</feature>
<dbReference type="Proteomes" id="UP001151760">
    <property type="component" value="Unassembled WGS sequence"/>
</dbReference>
<dbReference type="EMBL" id="BQNB010016271">
    <property type="protein sequence ID" value="GJT49856.1"/>
    <property type="molecule type" value="Genomic_DNA"/>
</dbReference>
<evidence type="ECO:0000256" key="1">
    <source>
        <dbReference type="SAM" id="MobiDB-lite"/>
    </source>
</evidence>
<gene>
    <name evidence="3" type="ORF">Tco_0976013</name>
</gene>
<proteinExistence type="predicted"/>
<sequence>MRPFGCPVTILNTLDHLGKFDGKADEGFFVGYSMNSKAFRVFNSRTRIVEENLHITFLENKPNVARSGPTWLFDIDTLTKSMNYKPVAAGNQSNGSAGTKAYNNVGKARVETVPSKDYILLPLWTQDPSFSSSSKDSPDAGFKPSGEEEKKDVKDP</sequence>
<reference evidence="3" key="1">
    <citation type="journal article" date="2022" name="Int. J. Mol. Sci.">
        <title>Draft Genome of Tanacetum Coccineum: Genomic Comparison of Closely Related Tanacetum-Family Plants.</title>
        <authorList>
            <person name="Yamashiro T."/>
            <person name="Shiraishi A."/>
            <person name="Nakayama K."/>
            <person name="Satake H."/>
        </authorList>
    </citation>
    <scope>NUCLEOTIDE SEQUENCE</scope>
</reference>
<feature type="compositionally biased region" description="Basic and acidic residues" evidence="1">
    <location>
        <begin position="145"/>
        <end position="156"/>
    </location>
</feature>
<keyword evidence="4" id="KW-1185">Reference proteome</keyword>
<evidence type="ECO:0000313" key="3">
    <source>
        <dbReference type="EMBL" id="GJT49856.1"/>
    </source>
</evidence>
<accession>A0ABQ5EG74</accession>
<name>A0ABQ5EG74_9ASTR</name>
<protein>
    <submittedName>
        <fullName evidence="3">Retrovirus-related pol polyprotein from transposon TNT 1-94</fullName>
    </submittedName>
</protein>
<organism evidence="3 4">
    <name type="scientific">Tanacetum coccineum</name>
    <dbReference type="NCBI Taxonomy" id="301880"/>
    <lineage>
        <taxon>Eukaryota</taxon>
        <taxon>Viridiplantae</taxon>
        <taxon>Streptophyta</taxon>
        <taxon>Embryophyta</taxon>
        <taxon>Tracheophyta</taxon>
        <taxon>Spermatophyta</taxon>
        <taxon>Magnoliopsida</taxon>
        <taxon>eudicotyledons</taxon>
        <taxon>Gunneridae</taxon>
        <taxon>Pentapetalae</taxon>
        <taxon>asterids</taxon>
        <taxon>campanulids</taxon>
        <taxon>Asterales</taxon>
        <taxon>Asteraceae</taxon>
        <taxon>Asteroideae</taxon>
        <taxon>Anthemideae</taxon>
        <taxon>Anthemidinae</taxon>
        <taxon>Tanacetum</taxon>
    </lineage>
</organism>
<feature type="domain" description="Retroviral polymerase SH3-like" evidence="2">
    <location>
        <begin position="6"/>
        <end position="62"/>
    </location>
</feature>
<dbReference type="Pfam" id="PF25597">
    <property type="entry name" value="SH3_retrovirus"/>
    <property type="match status" value="1"/>
</dbReference>
<evidence type="ECO:0000313" key="4">
    <source>
        <dbReference type="Proteomes" id="UP001151760"/>
    </source>
</evidence>
<reference evidence="3" key="2">
    <citation type="submission" date="2022-01" db="EMBL/GenBank/DDBJ databases">
        <authorList>
            <person name="Yamashiro T."/>
            <person name="Shiraishi A."/>
            <person name="Satake H."/>
            <person name="Nakayama K."/>
        </authorList>
    </citation>
    <scope>NUCLEOTIDE SEQUENCE</scope>
</reference>